<dbReference type="InterPro" id="IPR050091">
    <property type="entry name" value="PKS_NRPS_Biosynth_Enz"/>
</dbReference>
<dbReference type="PANTHER" id="PTHR43775">
    <property type="entry name" value="FATTY ACID SYNTHASE"/>
    <property type="match status" value="1"/>
</dbReference>
<dbReference type="InterPro" id="IPR014030">
    <property type="entry name" value="Ketoacyl_synth_N"/>
</dbReference>
<evidence type="ECO:0000256" key="5">
    <source>
        <dbReference type="ARBA" id="ARBA00023315"/>
    </source>
</evidence>
<reference evidence="11" key="1">
    <citation type="submission" date="2020-06" db="EMBL/GenBank/DDBJ databases">
        <title>Draft genome sequences of strains closely related to Aspergillus parafelis and Aspergillus hiratsukae.</title>
        <authorList>
            <person name="Dos Santos R.A.C."/>
            <person name="Rivero-Menendez O."/>
            <person name="Steenwyk J.L."/>
            <person name="Mead M.E."/>
            <person name="Goldman G.H."/>
            <person name="Alastruey-Izquierdo A."/>
            <person name="Rokas A."/>
        </authorList>
    </citation>
    <scope>NUCLEOTIDE SEQUENCE</scope>
    <source>
        <strain evidence="11">CNM-CM5623</strain>
    </source>
</reference>
<dbReference type="GO" id="GO:0044550">
    <property type="term" value="P:secondary metabolite biosynthetic process"/>
    <property type="evidence" value="ECO:0007669"/>
    <property type="project" value="UniProtKB-ARBA"/>
</dbReference>
<dbReference type="InterPro" id="IPR014031">
    <property type="entry name" value="Ketoacyl_synth_C"/>
</dbReference>
<evidence type="ECO:0000256" key="6">
    <source>
        <dbReference type="PROSITE-ProRule" id="PRU01363"/>
    </source>
</evidence>
<feature type="active site" description="Proton donor; for dehydratase activity" evidence="6">
    <location>
        <position position="1611"/>
    </location>
</feature>
<dbReference type="InterPro" id="IPR049900">
    <property type="entry name" value="PKS_mFAS_DH"/>
</dbReference>
<dbReference type="PROSITE" id="PS00012">
    <property type="entry name" value="PHOSPHOPANTETHEINE"/>
    <property type="match status" value="1"/>
</dbReference>
<gene>
    <name evidence="11" type="ORF">CNMCM5623_009648</name>
</gene>
<evidence type="ECO:0008006" key="13">
    <source>
        <dbReference type="Google" id="ProtNLM"/>
    </source>
</evidence>
<comment type="caution">
    <text evidence="11">The sequence shown here is derived from an EMBL/GenBank/DDBJ whole genome shotgun (WGS) entry which is preliminary data.</text>
</comment>
<evidence type="ECO:0000313" key="12">
    <source>
        <dbReference type="Proteomes" id="UP000654922"/>
    </source>
</evidence>
<feature type="compositionally biased region" description="Acidic residues" evidence="7">
    <location>
        <begin position="1857"/>
        <end position="1888"/>
    </location>
</feature>
<dbReference type="Gene3D" id="3.30.70.3290">
    <property type="match status" value="1"/>
</dbReference>
<feature type="domain" description="PKS/mFAS DH" evidence="10">
    <location>
        <begin position="1388"/>
        <end position="1707"/>
    </location>
</feature>
<name>A0A8H6PK82_9EURO</name>
<feature type="region of interest" description="Disordered" evidence="7">
    <location>
        <begin position="1853"/>
        <end position="1914"/>
    </location>
</feature>
<dbReference type="InterPro" id="IPR042104">
    <property type="entry name" value="PKS_dehydratase_sf"/>
</dbReference>
<evidence type="ECO:0000256" key="7">
    <source>
        <dbReference type="SAM" id="MobiDB-lite"/>
    </source>
</evidence>
<dbReference type="PROSITE" id="PS52004">
    <property type="entry name" value="KS3_2"/>
    <property type="match status" value="1"/>
</dbReference>
<organism evidence="11 12">
    <name type="scientific">Aspergillus felis</name>
    <dbReference type="NCBI Taxonomy" id="1287682"/>
    <lineage>
        <taxon>Eukaryota</taxon>
        <taxon>Fungi</taxon>
        <taxon>Dikarya</taxon>
        <taxon>Ascomycota</taxon>
        <taxon>Pezizomycotina</taxon>
        <taxon>Eurotiomycetes</taxon>
        <taxon>Eurotiomycetidae</taxon>
        <taxon>Eurotiales</taxon>
        <taxon>Aspergillaceae</taxon>
        <taxon>Aspergillus</taxon>
        <taxon>Aspergillus subgen. Fumigati</taxon>
    </lineage>
</organism>
<feature type="domain" description="Ketosynthase family 3 (KS3)" evidence="9">
    <location>
        <begin position="445"/>
        <end position="870"/>
    </location>
</feature>
<dbReference type="GO" id="GO:0004312">
    <property type="term" value="F:fatty acid synthase activity"/>
    <property type="evidence" value="ECO:0007669"/>
    <property type="project" value="TreeGrafter"/>
</dbReference>
<dbReference type="InterPro" id="IPR013120">
    <property type="entry name" value="FAR_NAD-bd"/>
</dbReference>
<dbReference type="Pfam" id="PF02801">
    <property type="entry name" value="Ketoacyl-synt_C"/>
    <property type="match status" value="1"/>
</dbReference>
<feature type="region of interest" description="Disordered" evidence="7">
    <location>
        <begin position="1731"/>
        <end position="1777"/>
    </location>
</feature>
<keyword evidence="4" id="KW-0808">Transferase</keyword>
<evidence type="ECO:0000259" key="10">
    <source>
        <dbReference type="PROSITE" id="PS52019"/>
    </source>
</evidence>
<dbReference type="SMART" id="SM00825">
    <property type="entry name" value="PKS_KS"/>
    <property type="match status" value="1"/>
</dbReference>
<dbReference type="Pfam" id="PF07993">
    <property type="entry name" value="NAD_binding_4"/>
    <property type="match status" value="1"/>
</dbReference>
<dbReference type="PROSITE" id="PS00606">
    <property type="entry name" value="KS3_1"/>
    <property type="match status" value="1"/>
</dbReference>
<dbReference type="InterPro" id="IPR020806">
    <property type="entry name" value="PKS_PP-bd"/>
</dbReference>
<dbReference type="InterPro" id="IPR009081">
    <property type="entry name" value="PP-bd_ACP"/>
</dbReference>
<evidence type="ECO:0000256" key="4">
    <source>
        <dbReference type="ARBA" id="ARBA00022679"/>
    </source>
</evidence>
<dbReference type="Proteomes" id="UP000654922">
    <property type="component" value="Unassembled WGS sequence"/>
</dbReference>
<proteinExistence type="predicted"/>
<sequence>MMTPPTSLSNVREATSFIFGGHIGPQSKNSLERQVRQIVDGANGQWILETLAGLPRYWEALTEKIPEVASTMQGARLLADLNSWFRHGPDSVESLAPDAEIPDLWIGVLMVAIQLDQYWRYLEFRFNSPTGKGVDDLQAELVKQQRQQQQQQPGGSNKAETVGFCAGMIAAVAVASSHNRQEFEKYGAAALRIGALMATLVGATEEWTKRLGKGGSVSLATAWRTPKQGEDMARIVSKLSPDAYISVLFDESRATVTASERLASKLVRQLRAAGVTAIPLAFKGQLHTPTAERERHTEDLIEVCHSMPDLQFPDAAQLALPTYLDHPEGKQVSGEEVDLVGMVLRSILTKQLNWTSTVSKLTANKEDISLIAYGLDRPLPPTILRAFGSKQVHFEDVEEDINKSIVHLHQPPQSNNDTVNGSDAVEAVQVAEPSRPSLKPEEDFEDVVAIVGMSIKVAGGEDLNEFEQMIKTGQSQHEVITRERMTPDMLFRDNADPDRKWYGNFMRDPDAFDHKFFKKSPRESMAIDPQGRLSLEAAYQVLEQAGYFNELASTSAAELERRKHIGVYVGLCSYEYDVNIHCHPTSAFTGTGELRSFIPGRVSHYFGWTGPSLTFDTACSSSTTALHMACRDLLSGEVPAALCGGVNVLTNLQWTQNLAAGSFISPTGQCKPFDSDADGYCRGDGIAYVFLKKLSTAVADGNTVLGTIRSTGINQNLNTTPLFVPNVPSLSTLFNDVIRKARVDPRDISLVECHGTGTPVGDPAEWESIRNAVAGPLRDTALPIGSVKGHVGHTEGASGLVSLIKVLMMMRGNFIPPQASFKSMNPNIHAQPSDNMEVVTSLRYWPGDRKLALLNNYGACGSNSSVVLAYSAHKPVKASLAGSSARLPFWISGFDVRSIAAYSTALAPYLRSHAGPEDGQAKLADVSFNMKWQSNPGLPQGLIFSCSSLDELQEKLAKASAATKETAASIGIAPVKPERPVVLCFGGQVSTFVGLDRAVYEGAAVLRHHLDNCDAAIKSHGLDSIYPDIFSCEPYQDVVKLQTALFAMQYASAKSWIDCGLADKVVSVVGHSFGEITALCVAGVLSLEDTVKLIAGRAKLVQSAWGPDPGAMMAIEADEALVHELLKESNLGSDGSAGIACYNGPRSFTVAGSTKAIDAFATTLAGKGSAVEGVKSKRLNVTNAFHSALVESIVDRLGEVGKGVTFHDAAIPVERATEHGDPAARPDWTFVGSHMRQPVFFNHAVQRLAKKHPQAIFLEAGSNSTITVMASRALAQTAPAHSDGLHFQSVSITNTQKGIDRLTDATVDLWKQGLRVSFWPHHRVQSGEYAQLLLPPYQFEKSRHWLELKSPVEQAIKIAQNLIGSNGLQLPAGQAQQAQVDPKTLDLWTFIGFQDHKSGSTKRKTKLARFRINTASDKYQRLFATHVIAKTAPIAPATLEIDMAIETLFSLNPEWRPNGFFPIVRDMLSHSPICADSTRDYYIDLEPLNKAETEWYWTIHSVGASPADDKHAEGRINMCPPSDPAALREFGRWERVVSYTQCQAVLALGADDEGVEALQGRNVYRAFEEVVDFGSVYHGVRYVVGRDNGESAGVVHKRHAGDTWLDVPKADSYGQVAGMYVNLLTDIPASDMFVATGLELVMRSPKAQTVTDGHEHGPGVWHVLARHARQNEKSYVTDVFVFDASTGALAEVILGLKYVRVPKATMSKILARVTKDKSFVRTTAAALQSSARPLATLDGPTNAASPNSQPAPPQSRPKAKRTNNKKAKHASGPRDIANEVRDVVASVSGIEASEMTLDSEMADLGIDSLMGMELAREIENTFHCTLDHAETMVATSLREFVACVSNALARAGCGKDVEEEDDDAVSDDDTATEESDLALSDSGDEDTTSDISTPDDASDFTSKSQNSVSDSPVPAAKVINRGDVAAREAEALRLVAAYTTGWQSAALEAAANGTIRTRPSAGAVVVVTGASGSLGSHIVQTLAERPDVATVVCINRAISDVPADKRQAEALSSRGIELSPAAHEKLRVYGTDTSKPKLGLSDEEYTWLVQYGTHIIHNAWPMSATRPLKAFEPQIKVMRNLLDLAHDMAVGIEPCRIGFQFISSIGVTGFSAESNVLEQAMPMAAVIPSGYNEGKWVCERMLTDTLRRHPRLFRAMVARPGQISGSTTSGFWNPVEHFAFVVKSAQALKAFPDLRGVLHWLPVDKSASVMVDLLNIDNRDDATEAYPVYHVDNPVGQQWKEMSTVLAAALDIPPHGIVPFEEWIKRVRQSSLSPAENPAALALGFLDGHFERMACGGIVLDTQRSSEHSKTMAAEGPVSAEVVRSYVSSWKAMGFLN</sequence>
<feature type="compositionally biased region" description="Polar residues" evidence="7">
    <location>
        <begin position="1899"/>
        <end position="1910"/>
    </location>
</feature>
<dbReference type="GO" id="GO:0031177">
    <property type="term" value="F:phosphopantetheine binding"/>
    <property type="evidence" value="ECO:0007669"/>
    <property type="project" value="InterPro"/>
</dbReference>
<evidence type="ECO:0000256" key="3">
    <source>
        <dbReference type="ARBA" id="ARBA00022553"/>
    </source>
</evidence>
<dbReference type="GO" id="GO:0004315">
    <property type="term" value="F:3-oxoacyl-[acyl-carrier-protein] synthase activity"/>
    <property type="evidence" value="ECO:0007669"/>
    <property type="project" value="InterPro"/>
</dbReference>
<dbReference type="InterPro" id="IPR036736">
    <property type="entry name" value="ACP-like_sf"/>
</dbReference>
<dbReference type="SUPFAM" id="SSF51735">
    <property type="entry name" value="NAD(P)-binding Rossmann-fold domains"/>
    <property type="match status" value="1"/>
</dbReference>
<dbReference type="SUPFAM" id="SSF52151">
    <property type="entry name" value="FabD/lysophospholipase-like"/>
    <property type="match status" value="1"/>
</dbReference>
<dbReference type="InterPro" id="IPR018201">
    <property type="entry name" value="Ketoacyl_synth_AS"/>
</dbReference>
<dbReference type="PROSITE" id="PS50075">
    <property type="entry name" value="CARRIER"/>
    <property type="match status" value="1"/>
</dbReference>
<feature type="compositionally biased region" description="Basic residues" evidence="7">
    <location>
        <begin position="1757"/>
        <end position="1771"/>
    </location>
</feature>
<dbReference type="InterPro" id="IPR032088">
    <property type="entry name" value="SAT"/>
</dbReference>
<accession>A0A8H6PK82</accession>
<keyword evidence="5" id="KW-0012">Acyltransferase</keyword>
<evidence type="ECO:0000259" key="8">
    <source>
        <dbReference type="PROSITE" id="PS50075"/>
    </source>
</evidence>
<evidence type="ECO:0000256" key="1">
    <source>
        <dbReference type="ARBA" id="ARBA00005179"/>
    </source>
</evidence>
<dbReference type="SMART" id="SM00823">
    <property type="entry name" value="PKS_PP"/>
    <property type="match status" value="1"/>
</dbReference>
<comment type="pathway">
    <text evidence="1">Secondary metabolite biosynthesis.</text>
</comment>
<feature type="region of interest" description="N-terminal hotdog fold" evidence="6">
    <location>
        <begin position="1388"/>
        <end position="1523"/>
    </location>
</feature>
<dbReference type="Pfam" id="PF00109">
    <property type="entry name" value="ketoacyl-synt"/>
    <property type="match status" value="1"/>
</dbReference>
<dbReference type="SUPFAM" id="SSF55048">
    <property type="entry name" value="Probable ACP-binding domain of malonyl-CoA ACP transacylase"/>
    <property type="match status" value="1"/>
</dbReference>
<dbReference type="SUPFAM" id="SSF47336">
    <property type="entry name" value="ACP-like"/>
    <property type="match status" value="1"/>
</dbReference>
<dbReference type="Gene3D" id="3.40.47.10">
    <property type="match status" value="1"/>
</dbReference>
<dbReference type="InterPro" id="IPR020841">
    <property type="entry name" value="PKS_Beta-ketoAc_synthase_dom"/>
</dbReference>
<protein>
    <recommendedName>
        <fullName evidence="13">Polyketide synthase</fullName>
    </recommendedName>
</protein>
<dbReference type="InterPro" id="IPR001227">
    <property type="entry name" value="Ac_transferase_dom_sf"/>
</dbReference>
<dbReference type="InterPro" id="IPR006162">
    <property type="entry name" value="Ppantetheine_attach_site"/>
</dbReference>
<dbReference type="CDD" id="cd00833">
    <property type="entry name" value="PKS"/>
    <property type="match status" value="1"/>
</dbReference>
<dbReference type="Pfam" id="PF00550">
    <property type="entry name" value="PP-binding"/>
    <property type="match status" value="1"/>
</dbReference>
<feature type="domain" description="Carrier" evidence="8">
    <location>
        <begin position="1774"/>
        <end position="1848"/>
    </location>
</feature>
<feature type="active site" description="Proton acceptor; for dehydratase activity" evidence="6">
    <location>
        <position position="1426"/>
    </location>
</feature>
<dbReference type="Gene3D" id="3.40.366.10">
    <property type="entry name" value="Malonyl-Coenzyme A Acyl Carrier Protein, domain 2"/>
    <property type="match status" value="2"/>
</dbReference>
<dbReference type="Pfam" id="PF00698">
    <property type="entry name" value="Acyl_transf_1"/>
    <property type="match status" value="1"/>
</dbReference>
<dbReference type="PANTHER" id="PTHR43775:SF14">
    <property type="entry name" value="ITERATIVE POLYKETIDE SYNTHASE AFOE-RELATED"/>
    <property type="match status" value="1"/>
</dbReference>
<dbReference type="EMBL" id="JACBAE010001398">
    <property type="protein sequence ID" value="KAF7156255.1"/>
    <property type="molecule type" value="Genomic_DNA"/>
</dbReference>
<evidence type="ECO:0000259" key="9">
    <source>
        <dbReference type="PROSITE" id="PS52004"/>
    </source>
</evidence>
<keyword evidence="3" id="KW-0597">Phosphoprotein</keyword>
<dbReference type="Gene3D" id="3.10.129.110">
    <property type="entry name" value="Polyketide synthase dehydratase"/>
    <property type="match status" value="1"/>
</dbReference>
<dbReference type="SUPFAM" id="SSF53901">
    <property type="entry name" value="Thiolase-like"/>
    <property type="match status" value="1"/>
</dbReference>
<dbReference type="OrthoDB" id="329835at2759"/>
<dbReference type="PROSITE" id="PS52019">
    <property type="entry name" value="PKS_MFAS_DH"/>
    <property type="match status" value="1"/>
</dbReference>
<dbReference type="InterPro" id="IPR014043">
    <property type="entry name" value="Acyl_transferase_dom"/>
</dbReference>
<dbReference type="SMART" id="SM00827">
    <property type="entry name" value="PKS_AT"/>
    <property type="match status" value="1"/>
</dbReference>
<dbReference type="Gene3D" id="1.10.1200.10">
    <property type="entry name" value="ACP-like"/>
    <property type="match status" value="1"/>
</dbReference>
<evidence type="ECO:0000256" key="2">
    <source>
        <dbReference type="ARBA" id="ARBA00022450"/>
    </source>
</evidence>
<dbReference type="Pfam" id="PF16073">
    <property type="entry name" value="SAT"/>
    <property type="match status" value="1"/>
</dbReference>
<dbReference type="InterPro" id="IPR016039">
    <property type="entry name" value="Thiolase-like"/>
</dbReference>
<dbReference type="InterPro" id="IPR016036">
    <property type="entry name" value="Malonyl_transacylase_ACP-bd"/>
</dbReference>
<dbReference type="GO" id="GO:0006633">
    <property type="term" value="P:fatty acid biosynthetic process"/>
    <property type="evidence" value="ECO:0007669"/>
    <property type="project" value="InterPro"/>
</dbReference>
<dbReference type="InterPro" id="IPR016035">
    <property type="entry name" value="Acyl_Trfase/lysoPLipase"/>
</dbReference>
<dbReference type="Gene3D" id="3.40.50.720">
    <property type="entry name" value="NAD(P)-binding Rossmann-like Domain"/>
    <property type="match status" value="1"/>
</dbReference>
<evidence type="ECO:0000313" key="11">
    <source>
        <dbReference type="EMBL" id="KAF7156255.1"/>
    </source>
</evidence>
<dbReference type="InterPro" id="IPR036291">
    <property type="entry name" value="NAD(P)-bd_dom_sf"/>
</dbReference>
<feature type="region of interest" description="C-terminal hotdog fold" evidence="6">
    <location>
        <begin position="1553"/>
        <end position="1707"/>
    </location>
</feature>
<keyword evidence="2" id="KW-0596">Phosphopantetheine</keyword>